<proteinExistence type="predicted"/>
<accession>A0A9X6VE34</accession>
<protein>
    <submittedName>
        <fullName evidence="1">Uncharacterized protein</fullName>
    </submittedName>
</protein>
<dbReference type="EMBL" id="NTUS01000013">
    <property type="protein sequence ID" value="PFB09082.1"/>
    <property type="molecule type" value="Genomic_DNA"/>
</dbReference>
<name>A0A9X6VE34_BACTU</name>
<evidence type="ECO:0000313" key="2">
    <source>
        <dbReference type="Proteomes" id="UP000220397"/>
    </source>
</evidence>
<sequence>MERIYEDIFYVREYTYDTPEERALHSKEMKKKGFEMVAEDHPLYTYYSKFEKAVRTFSFTEGQIVTNGSIVGFAENINDENKTFELFASKGKAISLGTCSMDNFTPLIKQ</sequence>
<gene>
    <name evidence="1" type="ORF">CN398_05450</name>
</gene>
<dbReference type="RefSeq" id="WP_098368594.1">
    <property type="nucleotide sequence ID" value="NZ_JARSYC010000101.1"/>
</dbReference>
<evidence type="ECO:0000313" key="1">
    <source>
        <dbReference type="EMBL" id="PFB09082.1"/>
    </source>
</evidence>
<reference evidence="1 2" key="1">
    <citation type="submission" date="2017-09" db="EMBL/GenBank/DDBJ databases">
        <title>Large-scale bioinformatics analysis of Bacillus genomes uncovers conserved roles of natural products in bacterial physiology.</title>
        <authorList>
            <consortium name="Agbiome Team Llc"/>
            <person name="Bleich R.M."/>
            <person name="Kirk G.J."/>
            <person name="Santa Maria K.C."/>
            <person name="Allen S.E."/>
            <person name="Farag S."/>
            <person name="Shank E.A."/>
            <person name="Bowers A."/>
        </authorList>
    </citation>
    <scope>NUCLEOTIDE SEQUENCE [LARGE SCALE GENOMIC DNA]</scope>
    <source>
        <strain evidence="1 2">AFS015413</strain>
    </source>
</reference>
<comment type="caution">
    <text evidence="1">The sequence shown here is derived from an EMBL/GenBank/DDBJ whole genome shotgun (WGS) entry which is preliminary data.</text>
</comment>
<dbReference type="Proteomes" id="UP000220397">
    <property type="component" value="Unassembled WGS sequence"/>
</dbReference>
<dbReference type="AlphaFoldDB" id="A0A9X6VE34"/>
<organism evidence="1 2">
    <name type="scientific">Bacillus thuringiensis</name>
    <dbReference type="NCBI Taxonomy" id="1428"/>
    <lineage>
        <taxon>Bacteria</taxon>
        <taxon>Bacillati</taxon>
        <taxon>Bacillota</taxon>
        <taxon>Bacilli</taxon>
        <taxon>Bacillales</taxon>
        <taxon>Bacillaceae</taxon>
        <taxon>Bacillus</taxon>
        <taxon>Bacillus cereus group</taxon>
    </lineage>
</organism>